<organism evidence="1 2">
    <name type="scientific">Romanomermis culicivorax</name>
    <name type="common">Nematode worm</name>
    <dbReference type="NCBI Taxonomy" id="13658"/>
    <lineage>
        <taxon>Eukaryota</taxon>
        <taxon>Metazoa</taxon>
        <taxon>Ecdysozoa</taxon>
        <taxon>Nematoda</taxon>
        <taxon>Enoplea</taxon>
        <taxon>Dorylaimia</taxon>
        <taxon>Mermithida</taxon>
        <taxon>Mermithoidea</taxon>
        <taxon>Mermithidae</taxon>
        <taxon>Romanomermis</taxon>
    </lineage>
</organism>
<name>A0A915IUY2_ROMCU</name>
<protein>
    <submittedName>
        <fullName evidence="2">Uncharacterized protein</fullName>
    </submittedName>
</protein>
<dbReference type="AlphaFoldDB" id="A0A915IUY2"/>
<proteinExistence type="predicted"/>
<reference evidence="2" key="1">
    <citation type="submission" date="2022-11" db="UniProtKB">
        <authorList>
            <consortium name="WormBaseParasite"/>
        </authorList>
    </citation>
    <scope>IDENTIFICATION</scope>
</reference>
<accession>A0A915IUY2</accession>
<evidence type="ECO:0000313" key="1">
    <source>
        <dbReference type="Proteomes" id="UP000887565"/>
    </source>
</evidence>
<dbReference type="WBParaSite" id="nRc.2.0.1.t18004-RA">
    <property type="protein sequence ID" value="nRc.2.0.1.t18004-RA"/>
    <property type="gene ID" value="nRc.2.0.1.g18004"/>
</dbReference>
<keyword evidence="1" id="KW-1185">Reference proteome</keyword>
<sequence length="140" mass="15067">MPTTALVHTLTAEELLDRPTGVDVEPGDEELLDTPILDLNIAKLPPSTDVSALPMLATPSDITETATQITDFLTLTLDENSNIAPAGMDKSTPIQPTVIDSEPTMTTDQMLTDIPEESTVDQSTSMDIVPIEAATMMLQW</sequence>
<dbReference type="Proteomes" id="UP000887565">
    <property type="component" value="Unplaced"/>
</dbReference>
<evidence type="ECO:0000313" key="2">
    <source>
        <dbReference type="WBParaSite" id="nRc.2.0.1.t18004-RA"/>
    </source>
</evidence>